<dbReference type="AlphaFoldDB" id="A0A1G5QDR1"/>
<dbReference type="EMBL" id="FMWG01000004">
    <property type="protein sequence ID" value="SCZ60003.1"/>
    <property type="molecule type" value="Genomic_DNA"/>
</dbReference>
<reference evidence="1 2" key="1">
    <citation type="submission" date="2016-10" db="EMBL/GenBank/DDBJ databases">
        <authorList>
            <person name="de Groot N.N."/>
        </authorList>
    </citation>
    <scope>NUCLEOTIDE SEQUENCE [LARGE SCALE GENOMIC DNA]</scope>
    <source>
        <strain evidence="1 2">U95</strain>
    </source>
</reference>
<organism evidence="1 2">
    <name type="scientific">Epibacterium ulvae</name>
    <dbReference type="NCBI Taxonomy" id="1156985"/>
    <lineage>
        <taxon>Bacteria</taxon>
        <taxon>Pseudomonadati</taxon>
        <taxon>Pseudomonadota</taxon>
        <taxon>Alphaproteobacteria</taxon>
        <taxon>Rhodobacterales</taxon>
        <taxon>Roseobacteraceae</taxon>
        <taxon>Epibacterium</taxon>
    </lineage>
</organism>
<keyword evidence="2" id="KW-1185">Reference proteome</keyword>
<accession>A0A1G5QDR1</accession>
<dbReference type="Pfam" id="PF07704">
    <property type="entry name" value="PSK_trans_fac"/>
    <property type="match status" value="1"/>
</dbReference>
<dbReference type="OrthoDB" id="8301496at2"/>
<dbReference type="STRING" id="1156985.SAMN04488118_10418"/>
<proteinExistence type="predicted"/>
<dbReference type="InterPro" id="IPR011660">
    <property type="entry name" value="VapB-like"/>
</dbReference>
<evidence type="ECO:0000313" key="2">
    <source>
        <dbReference type="Proteomes" id="UP000198767"/>
    </source>
</evidence>
<protein>
    <recommendedName>
        <fullName evidence="3">Antitoxin VapB</fullName>
    </recommendedName>
</protein>
<evidence type="ECO:0000313" key="1">
    <source>
        <dbReference type="EMBL" id="SCZ60003.1"/>
    </source>
</evidence>
<dbReference type="Proteomes" id="UP000198767">
    <property type="component" value="Unassembled WGS sequence"/>
</dbReference>
<sequence length="84" mass="9197">MPLYIRDDQVNDLAETALKITGRTNKTELVRDALEAFIHVHSAKESLSDKVAKIQAKAAEHGIVADGADDKSLMDDAWGEPDVH</sequence>
<evidence type="ECO:0008006" key="3">
    <source>
        <dbReference type="Google" id="ProtNLM"/>
    </source>
</evidence>
<dbReference type="RefSeq" id="WP_157843961.1">
    <property type="nucleotide sequence ID" value="NZ_FMWG01000004.1"/>
</dbReference>
<name>A0A1G5QDR1_9RHOB</name>
<gene>
    <name evidence="1" type="ORF">SAMN04488118_10418</name>
</gene>